<accession>A0A8S5LES6</accession>
<organism evidence="1">
    <name type="scientific">Siphoviridae sp. ctTic26</name>
    <dbReference type="NCBI Taxonomy" id="2823583"/>
    <lineage>
        <taxon>Viruses</taxon>
        <taxon>Duplodnaviria</taxon>
        <taxon>Heunggongvirae</taxon>
        <taxon>Uroviricota</taxon>
        <taxon>Caudoviricetes</taxon>
    </lineage>
</organism>
<sequence length="212" mass="24556">MKKVLLFLILCVVSFATLTHKEVTTGEYKGFNKISGFTDSDKFDAYVKVVRKGNMVYNDIKIIPNYKKVDLKEKLSINYKGKNITHTRKEWYDLISNTAAGNEFGLSVIERNFPDLFKDFEDNNIFAYEYEINRYIRDELELSAPNEPVSEIKKNDSFCNDPNISAKDRKLCNAVSEQEHLEKMSEPVKTKNNDKTDKLEKAANFLLKIIPF</sequence>
<proteinExistence type="predicted"/>
<dbReference type="EMBL" id="BK014701">
    <property type="protein sequence ID" value="DAD68434.1"/>
    <property type="molecule type" value="Genomic_DNA"/>
</dbReference>
<name>A0A8S5LES6_9CAUD</name>
<evidence type="ECO:0000313" key="1">
    <source>
        <dbReference type="EMBL" id="DAD68434.1"/>
    </source>
</evidence>
<reference evidence="1" key="1">
    <citation type="journal article" date="2021" name="Proc. Natl. Acad. Sci. U.S.A.">
        <title>A Catalog of Tens of Thousands of Viruses from Human Metagenomes Reveals Hidden Associations with Chronic Diseases.</title>
        <authorList>
            <person name="Tisza M.J."/>
            <person name="Buck C.B."/>
        </authorList>
    </citation>
    <scope>NUCLEOTIDE SEQUENCE</scope>
    <source>
        <strain evidence="1">CtTic26</strain>
    </source>
</reference>
<protein>
    <submittedName>
        <fullName evidence="1">Uncharacterized protein</fullName>
    </submittedName>
</protein>